<accession>A0ABD1P4R4</accession>
<keyword evidence="2" id="KW-1133">Transmembrane helix</keyword>
<feature type="transmembrane region" description="Helical" evidence="2">
    <location>
        <begin position="7"/>
        <end position="23"/>
    </location>
</feature>
<feature type="transmembrane region" description="Helical" evidence="2">
    <location>
        <begin position="29"/>
        <end position="46"/>
    </location>
</feature>
<proteinExistence type="predicted"/>
<dbReference type="AlphaFoldDB" id="A0ABD1P4R4"/>
<gene>
    <name evidence="3" type="ORF">Fot_55429</name>
</gene>
<dbReference type="Proteomes" id="UP001604277">
    <property type="component" value="Unassembled WGS sequence"/>
</dbReference>
<evidence type="ECO:0000256" key="2">
    <source>
        <dbReference type="SAM" id="Phobius"/>
    </source>
</evidence>
<feature type="region of interest" description="Disordered" evidence="1">
    <location>
        <begin position="110"/>
        <end position="155"/>
    </location>
</feature>
<dbReference type="EMBL" id="JBFOLJ010000026">
    <property type="protein sequence ID" value="KAL2458866.1"/>
    <property type="molecule type" value="Genomic_DNA"/>
</dbReference>
<organism evidence="3 4">
    <name type="scientific">Forsythia ovata</name>
    <dbReference type="NCBI Taxonomy" id="205694"/>
    <lineage>
        <taxon>Eukaryota</taxon>
        <taxon>Viridiplantae</taxon>
        <taxon>Streptophyta</taxon>
        <taxon>Embryophyta</taxon>
        <taxon>Tracheophyta</taxon>
        <taxon>Spermatophyta</taxon>
        <taxon>Magnoliopsida</taxon>
        <taxon>eudicotyledons</taxon>
        <taxon>Gunneridae</taxon>
        <taxon>Pentapetalae</taxon>
        <taxon>asterids</taxon>
        <taxon>lamiids</taxon>
        <taxon>Lamiales</taxon>
        <taxon>Oleaceae</taxon>
        <taxon>Forsythieae</taxon>
        <taxon>Forsythia</taxon>
    </lineage>
</organism>
<keyword evidence="2" id="KW-0472">Membrane</keyword>
<evidence type="ECO:0000313" key="4">
    <source>
        <dbReference type="Proteomes" id="UP001604277"/>
    </source>
</evidence>
<protein>
    <submittedName>
        <fullName evidence="3">Uncharacterized protein</fullName>
    </submittedName>
</protein>
<sequence length="231" mass="25156">MKGFIPHIVQIMYFGGVASLVISRGNFDYSAIFSFITSLVLLIQPIQIPCRKEKTQPQHLSDLAWTPNSITGCTCEILMPPMATNGNLDARHTFFSPSKPIVILDESADIPSPSSPARHRSSPGSVRPSVKRKPKVESEEQASRTPVSPPPGRGKYINIGACQDELDPSVVEKLSSAVALAAISVHKYWTSSFGKAVDTAEVAELIKLAKMYTSRSHVLNCELYKKSGDEG</sequence>
<evidence type="ECO:0000313" key="3">
    <source>
        <dbReference type="EMBL" id="KAL2458866.1"/>
    </source>
</evidence>
<evidence type="ECO:0000256" key="1">
    <source>
        <dbReference type="SAM" id="MobiDB-lite"/>
    </source>
</evidence>
<keyword evidence="4" id="KW-1185">Reference proteome</keyword>
<reference evidence="4" key="1">
    <citation type="submission" date="2024-07" db="EMBL/GenBank/DDBJ databases">
        <title>Two chromosome-level genome assemblies of Korean endemic species Abeliophyllum distichum and Forsythia ovata (Oleaceae).</title>
        <authorList>
            <person name="Jang H."/>
        </authorList>
    </citation>
    <scope>NUCLEOTIDE SEQUENCE [LARGE SCALE GENOMIC DNA]</scope>
</reference>
<comment type="caution">
    <text evidence="3">The sequence shown here is derived from an EMBL/GenBank/DDBJ whole genome shotgun (WGS) entry which is preliminary data.</text>
</comment>
<keyword evidence="2" id="KW-0812">Transmembrane</keyword>
<name>A0ABD1P4R4_9LAMI</name>